<organism evidence="1 2">
    <name type="scientific">Caldalkalibacillus horti</name>
    <dbReference type="NCBI Taxonomy" id="77523"/>
    <lineage>
        <taxon>Bacteria</taxon>
        <taxon>Bacillati</taxon>
        <taxon>Bacillota</taxon>
        <taxon>Bacilli</taxon>
        <taxon>Bacillales</taxon>
        <taxon>Bacillaceae</taxon>
        <taxon>Caldalkalibacillus</taxon>
    </lineage>
</organism>
<reference evidence="1 2" key="1">
    <citation type="submission" date="2023-07" db="EMBL/GenBank/DDBJ databases">
        <title>Genomic Encyclopedia of Type Strains, Phase IV (KMG-IV): sequencing the most valuable type-strain genomes for metagenomic binning, comparative biology and taxonomic classification.</title>
        <authorList>
            <person name="Goeker M."/>
        </authorList>
    </citation>
    <scope>NUCLEOTIDE SEQUENCE [LARGE SCALE GENOMIC DNA]</scope>
    <source>
        <strain evidence="1 2">DSM 12751</strain>
    </source>
</reference>
<evidence type="ECO:0008006" key="3">
    <source>
        <dbReference type="Google" id="ProtNLM"/>
    </source>
</evidence>
<protein>
    <recommendedName>
        <fullName evidence="3">Transposase</fullName>
    </recommendedName>
</protein>
<proteinExistence type="predicted"/>
<dbReference type="Proteomes" id="UP001235840">
    <property type="component" value="Unassembled WGS sequence"/>
</dbReference>
<accession>A0ABT9VV33</accession>
<evidence type="ECO:0000313" key="1">
    <source>
        <dbReference type="EMBL" id="MDQ0164845.1"/>
    </source>
</evidence>
<gene>
    <name evidence="1" type="ORF">J2S11_000745</name>
</gene>
<keyword evidence="2" id="KW-1185">Reference proteome</keyword>
<evidence type="ECO:0000313" key="2">
    <source>
        <dbReference type="Proteomes" id="UP001235840"/>
    </source>
</evidence>
<sequence>MKSIQITADVYVHITKKIDTANGKLRKLCRQDFGVK</sequence>
<dbReference type="EMBL" id="JAUSTY010000002">
    <property type="protein sequence ID" value="MDQ0164845.1"/>
    <property type="molecule type" value="Genomic_DNA"/>
</dbReference>
<comment type="caution">
    <text evidence="1">The sequence shown here is derived from an EMBL/GenBank/DDBJ whole genome shotgun (WGS) entry which is preliminary data.</text>
</comment>
<name>A0ABT9VV33_9BACI</name>